<dbReference type="AlphaFoldDB" id="A0AAI8HLD4"/>
<evidence type="ECO:0000259" key="1">
    <source>
        <dbReference type="PROSITE" id="PS50943"/>
    </source>
</evidence>
<dbReference type="KEGG" id="bsia:CWD84_04640"/>
<dbReference type="PROSITE" id="PS50943">
    <property type="entry name" value="HTH_CROC1"/>
    <property type="match status" value="1"/>
</dbReference>
<protein>
    <submittedName>
        <fullName evidence="2">XRE family transcriptional regulator</fullName>
    </submittedName>
</protein>
<evidence type="ECO:0000313" key="3">
    <source>
        <dbReference type="Proteomes" id="UP000234366"/>
    </source>
</evidence>
<dbReference type="Proteomes" id="UP000234366">
    <property type="component" value="Chromosome"/>
</dbReference>
<dbReference type="EMBL" id="CP025001">
    <property type="protein sequence ID" value="AUJ76157.1"/>
    <property type="molecule type" value="Genomic_DNA"/>
</dbReference>
<dbReference type="Gene3D" id="1.10.260.40">
    <property type="entry name" value="lambda repressor-like DNA-binding domains"/>
    <property type="match status" value="1"/>
</dbReference>
<dbReference type="SUPFAM" id="SSF47413">
    <property type="entry name" value="lambda repressor-like DNA-binding domains"/>
    <property type="match status" value="1"/>
</dbReference>
<keyword evidence="3" id="KW-1185">Reference proteome</keyword>
<proteinExistence type="predicted"/>
<dbReference type="RefSeq" id="WP_101605383.1">
    <property type="nucleotide sequence ID" value="NZ_CP025001.1"/>
</dbReference>
<dbReference type="InterPro" id="IPR010982">
    <property type="entry name" value="Lambda_DNA-bd_dom_sf"/>
</dbReference>
<organism evidence="2 3">
    <name type="scientific">Bacillus siamensis</name>
    <dbReference type="NCBI Taxonomy" id="659243"/>
    <lineage>
        <taxon>Bacteria</taxon>
        <taxon>Bacillati</taxon>
        <taxon>Bacillota</taxon>
        <taxon>Bacilli</taxon>
        <taxon>Bacillales</taxon>
        <taxon>Bacillaceae</taxon>
        <taxon>Bacillus</taxon>
        <taxon>Bacillus amyloliquefaciens group</taxon>
    </lineage>
</organism>
<dbReference type="GO" id="GO:0003677">
    <property type="term" value="F:DNA binding"/>
    <property type="evidence" value="ECO:0007669"/>
    <property type="project" value="InterPro"/>
</dbReference>
<reference evidence="2 3" key="1">
    <citation type="submission" date="2017-11" db="EMBL/GenBank/DDBJ databases">
        <title>Genome sequence and genome mining of multiple bioactive secondary metabolites from a deep sea-derived Bacillus siamensis SCSIO 05746.</title>
        <authorList>
            <person name="Pan H.-Q."/>
            <person name="Ju J.-H."/>
        </authorList>
    </citation>
    <scope>NUCLEOTIDE SEQUENCE [LARGE SCALE GENOMIC DNA]</scope>
    <source>
        <strain evidence="2 3">SCSIO 05746</strain>
    </source>
</reference>
<dbReference type="Pfam" id="PF13443">
    <property type="entry name" value="HTH_26"/>
    <property type="match status" value="1"/>
</dbReference>
<name>A0AAI8HLD4_9BACI</name>
<evidence type="ECO:0000313" key="2">
    <source>
        <dbReference type="EMBL" id="AUJ76157.1"/>
    </source>
</evidence>
<dbReference type="CDD" id="cd00093">
    <property type="entry name" value="HTH_XRE"/>
    <property type="match status" value="1"/>
</dbReference>
<dbReference type="InterPro" id="IPR001387">
    <property type="entry name" value="Cro/C1-type_HTH"/>
</dbReference>
<feature type="domain" description="HTH cro/C1-type" evidence="1">
    <location>
        <begin position="10"/>
        <end position="64"/>
    </location>
</feature>
<dbReference type="SMART" id="SM00530">
    <property type="entry name" value="HTH_XRE"/>
    <property type="match status" value="1"/>
</dbReference>
<accession>A0AAI8HLD4</accession>
<sequence length="71" mass="8235">MKYRPGRCLLRDLLIECGFTQTMLADKSGYDKSHISKYVQGKQEMTLGTARTFAQILNCTIDDLYEWIPQE</sequence>
<gene>
    <name evidence="2" type="ORF">CWD84_04640</name>
</gene>